<protein>
    <submittedName>
        <fullName evidence="6">Zinc-binding alcohol dehydrogenase</fullName>
    </submittedName>
</protein>
<organism evidence="6 7">
    <name type="scientific">Fulvimarina uroteuthidis</name>
    <dbReference type="NCBI Taxonomy" id="3098149"/>
    <lineage>
        <taxon>Bacteria</taxon>
        <taxon>Pseudomonadati</taxon>
        <taxon>Pseudomonadota</taxon>
        <taxon>Alphaproteobacteria</taxon>
        <taxon>Hyphomicrobiales</taxon>
        <taxon>Aurantimonadaceae</taxon>
        <taxon>Fulvimarina</taxon>
    </lineage>
</organism>
<dbReference type="Gene3D" id="3.90.180.10">
    <property type="entry name" value="Medium-chain alcohol dehydrogenases, catalytic domain"/>
    <property type="match status" value="1"/>
</dbReference>
<evidence type="ECO:0000256" key="4">
    <source>
        <dbReference type="ARBA" id="ARBA00022833"/>
    </source>
</evidence>
<dbReference type="SUPFAM" id="SSF50129">
    <property type="entry name" value="GroES-like"/>
    <property type="match status" value="1"/>
</dbReference>
<evidence type="ECO:0000313" key="6">
    <source>
        <dbReference type="EMBL" id="MDY8109383.1"/>
    </source>
</evidence>
<dbReference type="InterPro" id="IPR011032">
    <property type="entry name" value="GroES-like_sf"/>
</dbReference>
<dbReference type="PANTHER" id="PTHR43350:SF19">
    <property type="entry name" value="D-GULOSIDE 3-DEHYDROGENASE"/>
    <property type="match status" value="1"/>
</dbReference>
<reference evidence="6 7" key="1">
    <citation type="submission" date="2023-12" db="EMBL/GenBank/DDBJ databases">
        <title>Description of Novel Strain Fulvimarina sp. 2208YS6-2-32 isolated from Uroteuthis (Photololigo) edulis.</title>
        <authorList>
            <person name="Park J.-S."/>
        </authorList>
    </citation>
    <scope>NUCLEOTIDE SEQUENCE [LARGE SCALE GENOMIC DNA]</scope>
    <source>
        <strain evidence="6 7">2208YS6-2-32</strain>
    </source>
</reference>
<comment type="caution">
    <text evidence="6">The sequence shown here is derived from an EMBL/GenBank/DDBJ whole genome shotgun (WGS) entry which is preliminary data.</text>
</comment>
<keyword evidence="4" id="KW-0862">Zinc</keyword>
<dbReference type="Gene3D" id="3.40.50.720">
    <property type="entry name" value="NAD(P)-binding Rossmann-like Domain"/>
    <property type="match status" value="1"/>
</dbReference>
<dbReference type="PANTHER" id="PTHR43350">
    <property type="entry name" value="NAD-DEPENDENT ALCOHOL DEHYDROGENASE"/>
    <property type="match status" value="1"/>
</dbReference>
<evidence type="ECO:0000313" key="7">
    <source>
        <dbReference type="Proteomes" id="UP001294412"/>
    </source>
</evidence>
<comment type="cofactor">
    <cofactor evidence="1">
        <name>Zn(2+)</name>
        <dbReference type="ChEBI" id="CHEBI:29105"/>
    </cofactor>
</comment>
<accession>A0ABU5I335</accession>
<evidence type="ECO:0000256" key="2">
    <source>
        <dbReference type="ARBA" id="ARBA00008072"/>
    </source>
</evidence>
<dbReference type="EMBL" id="JAXLPB010000002">
    <property type="protein sequence ID" value="MDY8109383.1"/>
    <property type="molecule type" value="Genomic_DNA"/>
</dbReference>
<keyword evidence="7" id="KW-1185">Reference proteome</keyword>
<sequence length="306" mass="32404">MREASLAPPSRGEALVRSRFGAISRGTEALVAAGEVPEAERARMRAPFQEGDFPFPVKYGYSVAGHVEDGPEDWVGRAVFCLHPHQDRFTVPLEALRVIPADVPPARAVLAANMETALNIVWDAGIQPGDRIAIVGAGVVGLLTGYLAAAIPGTEVTLVDVDPARAACASLIGVPFAPPARAPADCDTVIHASGSPAGLSTALACAGFEARVVEASWYGDRDVPAPLGRSFHSQRLTLLSSQVGHVPPGRRARWSHSRRLDLALALLADARLDALISGETGFSDLPDAYLGILRDRQTLCHRIAYT</sequence>
<gene>
    <name evidence="6" type="ORF">U0C82_09545</name>
</gene>
<dbReference type="CDD" id="cd08255">
    <property type="entry name" value="2-desacetyl-2-hydroxyethyl_bacteriochlorophyllide_like"/>
    <property type="match status" value="1"/>
</dbReference>
<dbReference type="RefSeq" id="WP_322186821.1">
    <property type="nucleotide sequence ID" value="NZ_JAXLPB010000002.1"/>
</dbReference>
<comment type="similarity">
    <text evidence="2">Belongs to the zinc-containing alcohol dehydrogenase family.</text>
</comment>
<proteinExistence type="inferred from homology"/>
<keyword evidence="5" id="KW-0560">Oxidoreductase</keyword>
<dbReference type="InterPro" id="IPR036291">
    <property type="entry name" value="NAD(P)-bd_dom_sf"/>
</dbReference>
<dbReference type="Proteomes" id="UP001294412">
    <property type="component" value="Unassembled WGS sequence"/>
</dbReference>
<keyword evidence="3" id="KW-0479">Metal-binding</keyword>
<dbReference type="SUPFAM" id="SSF51735">
    <property type="entry name" value="NAD(P)-binding Rossmann-fold domains"/>
    <property type="match status" value="1"/>
</dbReference>
<name>A0ABU5I335_9HYPH</name>
<evidence type="ECO:0000256" key="5">
    <source>
        <dbReference type="ARBA" id="ARBA00023002"/>
    </source>
</evidence>
<evidence type="ECO:0000256" key="3">
    <source>
        <dbReference type="ARBA" id="ARBA00022723"/>
    </source>
</evidence>
<evidence type="ECO:0000256" key="1">
    <source>
        <dbReference type="ARBA" id="ARBA00001947"/>
    </source>
</evidence>